<dbReference type="EMBL" id="QGKW02002005">
    <property type="protein sequence ID" value="KAF2540155.1"/>
    <property type="molecule type" value="Genomic_DNA"/>
</dbReference>
<dbReference type="AlphaFoldDB" id="A0A8S9G1T9"/>
<dbReference type="Proteomes" id="UP000712281">
    <property type="component" value="Unassembled WGS sequence"/>
</dbReference>
<evidence type="ECO:0000313" key="2">
    <source>
        <dbReference type="Proteomes" id="UP000712281"/>
    </source>
</evidence>
<accession>A0A8S9G1T9</accession>
<evidence type="ECO:0000313" key="1">
    <source>
        <dbReference type="EMBL" id="KAF2540155.1"/>
    </source>
</evidence>
<sequence length="71" mass="7813">MNFAFVNDTDQAELQHVLVFAGTSCPGPGMTIFLPANEPGLFDSPTDERLFLLTVLKISVIRVLKEFSTLV</sequence>
<comment type="caution">
    <text evidence="1">The sequence shown here is derived from an EMBL/GenBank/DDBJ whole genome shotgun (WGS) entry which is preliminary data.</text>
</comment>
<name>A0A8S9G1T9_BRACR</name>
<protein>
    <submittedName>
        <fullName evidence="1">Uncharacterized protein</fullName>
    </submittedName>
</protein>
<gene>
    <name evidence="1" type="ORF">F2Q68_00028600</name>
</gene>
<reference evidence="1" key="1">
    <citation type="submission" date="2019-12" db="EMBL/GenBank/DDBJ databases">
        <title>Genome sequencing and annotation of Brassica cretica.</title>
        <authorList>
            <person name="Studholme D.J."/>
            <person name="Sarris P.F."/>
        </authorList>
    </citation>
    <scope>NUCLEOTIDE SEQUENCE</scope>
    <source>
        <strain evidence="1">PFS-001/15</strain>
        <tissue evidence="1">Leaf</tissue>
    </source>
</reference>
<organism evidence="1 2">
    <name type="scientific">Brassica cretica</name>
    <name type="common">Mustard</name>
    <dbReference type="NCBI Taxonomy" id="69181"/>
    <lineage>
        <taxon>Eukaryota</taxon>
        <taxon>Viridiplantae</taxon>
        <taxon>Streptophyta</taxon>
        <taxon>Embryophyta</taxon>
        <taxon>Tracheophyta</taxon>
        <taxon>Spermatophyta</taxon>
        <taxon>Magnoliopsida</taxon>
        <taxon>eudicotyledons</taxon>
        <taxon>Gunneridae</taxon>
        <taxon>Pentapetalae</taxon>
        <taxon>rosids</taxon>
        <taxon>malvids</taxon>
        <taxon>Brassicales</taxon>
        <taxon>Brassicaceae</taxon>
        <taxon>Brassiceae</taxon>
        <taxon>Brassica</taxon>
    </lineage>
</organism>
<proteinExistence type="predicted"/>